<dbReference type="SUPFAM" id="SSF54862">
    <property type="entry name" value="4Fe-4S ferredoxins"/>
    <property type="match status" value="1"/>
</dbReference>
<dbReference type="GO" id="GO:0046872">
    <property type="term" value="F:metal ion binding"/>
    <property type="evidence" value="ECO:0007669"/>
    <property type="project" value="UniProtKB-KW"/>
</dbReference>
<evidence type="ECO:0000256" key="3">
    <source>
        <dbReference type="ARBA" id="ARBA00023014"/>
    </source>
</evidence>
<dbReference type="PROSITE" id="PS51379">
    <property type="entry name" value="4FE4S_FER_2"/>
    <property type="match status" value="1"/>
</dbReference>
<proteinExistence type="predicted"/>
<evidence type="ECO:0000256" key="2">
    <source>
        <dbReference type="ARBA" id="ARBA00023004"/>
    </source>
</evidence>
<dbReference type="PROSITE" id="PS00198">
    <property type="entry name" value="4FE4S_FER_1"/>
    <property type="match status" value="1"/>
</dbReference>
<evidence type="ECO:0000313" key="6">
    <source>
        <dbReference type="Proteomes" id="UP000230025"/>
    </source>
</evidence>
<protein>
    <recommendedName>
        <fullName evidence="4">4Fe-4S ferredoxin-type domain-containing protein</fullName>
    </recommendedName>
</protein>
<sequence length="349" mass="39570">MKKLTKESIKKFALSQGLDLFGVANIERFKDAPKRMHPASIFPEARSVIVVGKRILRGGWRGIEEGAYWPSYTYFDYHGLLNTLFIHLPLYEICCFIEDFGYEAVPYYPGVPESQPPVKPLRPGGVPPNVHLAIRIAGTAAGIGEMGWSKVFLTKKFGPRQRLAAIITDLPIEPDPLVKPKTICKRCMECVKGCPSAAIPHLKENKTIKIKIGSYTYEWADVDMGKCTLSYHGGDSRVSPFIHKSFPEWDIDAKKQNFSEEAAYKFCWTLSLGEWRKTEEFPSGYIIEGHKMISKWGVGGSYGIGGSRGCMRSCFNYLEKKNLIEQTFNNGDFIKRERWLLPAKVERRK</sequence>
<evidence type="ECO:0000313" key="5">
    <source>
        <dbReference type="EMBL" id="PIW31682.1"/>
    </source>
</evidence>
<evidence type="ECO:0000256" key="1">
    <source>
        <dbReference type="ARBA" id="ARBA00022723"/>
    </source>
</evidence>
<keyword evidence="2" id="KW-0408">Iron</keyword>
<dbReference type="AlphaFoldDB" id="A0A2M7GWD3"/>
<dbReference type="PANTHER" id="PTHR42827">
    <property type="entry name" value="IRON-SULFUR CLUSTER-BINDING PROTEIN-RELATED"/>
    <property type="match status" value="1"/>
</dbReference>
<accession>A0A2M7GWD3</accession>
<evidence type="ECO:0000259" key="4">
    <source>
        <dbReference type="PROSITE" id="PS51379"/>
    </source>
</evidence>
<dbReference type="GO" id="GO:0051536">
    <property type="term" value="F:iron-sulfur cluster binding"/>
    <property type="evidence" value="ECO:0007669"/>
    <property type="project" value="UniProtKB-KW"/>
</dbReference>
<dbReference type="PANTHER" id="PTHR42827:SF1">
    <property type="entry name" value="IRON-SULFUR CLUSTER-BINDING PROTEIN"/>
    <property type="match status" value="1"/>
</dbReference>
<dbReference type="Proteomes" id="UP000230025">
    <property type="component" value="Unassembled WGS sequence"/>
</dbReference>
<dbReference type="InterPro" id="IPR017900">
    <property type="entry name" value="4Fe4S_Fe_S_CS"/>
</dbReference>
<keyword evidence="3" id="KW-0411">Iron-sulfur</keyword>
<feature type="domain" description="4Fe-4S ferredoxin-type" evidence="4">
    <location>
        <begin position="174"/>
        <end position="205"/>
    </location>
</feature>
<name>A0A2M7GWD3_9BACT</name>
<keyword evidence="1" id="KW-0479">Metal-binding</keyword>
<dbReference type="InterPro" id="IPR017896">
    <property type="entry name" value="4Fe4S_Fe-S-bd"/>
</dbReference>
<organism evidence="5 6">
    <name type="scientific">bacterium (Candidatus Ratteibacteria) CG15_BIG_FIL_POST_REV_8_21_14_020_41_12</name>
    <dbReference type="NCBI Taxonomy" id="2014291"/>
    <lineage>
        <taxon>Bacteria</taxon>
        <taxon>Candidatus Ratteibacteria</taxon>
    </lineage>
</organism>
<gene>
    <name evidence="5" type="ORF">COW28_06925</name>
</gene>
<comment type="caution">
    <text evidence="5">The sequence shown here is derived from an EMBL/GenBank/DDBJ whole genome shotgun (WGS) entry which is preliminary data.</text>
</comment>
<dbReference type="EMBL" id="PFFY01000326">
    <property type="protein sequence ID" value="PIW31682.1"/>
    <property type="molecule type" value="Genomic_DNA"/>
</dbReference>
<reference evidence="6" key="1">
    <citation type="submission" date="2017-09" db="EMBL/GenBank/DDBJ databases">
        <title>Depth-based differentiation of microbial function through sediment-hosted aquifers and enrichment of novel symbionts in the deep terrestrial subsurface.</title>
        <authorList>
            <person name="Probst A.J."/>
            <person name="Ladd B."/>
            <person name="Jarett J.K."/>
            <person name="Geller-Mcgrath D.E."/>
            <person name="Sieber C.M.K."/>
            <person name="Emerson J.B."/>
            <person name="Anantharaman K."/>
            <person name="Thomas B.C."/>
            <person name="Malmstrom R."/>
            <person name="Stieglmeier M."/>
            <person name="Klingl A."/>
            <person name="Woyke T."/>
            <person name="Ryan C.M."/>
            <person name="Banfield J.F."/>
        </authorList>
    </citation>
    <scope>NUCLEOTIDE SEQUENCE [LARGE SCALE GENOMIC DNA]</scope>
</reference>